<evidence type="ECO:0000256" key="1">
    <source>
        <dbReference type="ARBA" id="ARBA00001971"/>
    </source>
</evidence>
<evidence type="ECO:0000256" key="5">
    <source>
        <dbReference type="ARBA" id="ARBA00022617"/>
    </source>
</evidence>
<dbReference type="Pfam" id="PF00067">
    <property type="entry name" value="p450"/>
    <property type="match status" value="1"/>
</dbReference>
<evidence type="ECO:0000256" key="10">
    <source>
        <dbReference type="ARBA" id="ARBA00023004"/>
    </source>
</evidence>
<keyword evidence="9 14" id="KW-0560">Oxidoreductase</keyword>
<evidence type="ECO:0000256" key="6">
    <source>
        <dbReference type="ARBA" id="ARBA00022723"/>
    </source>
</evidence>
<protein>
    <recommendedName>
        <fullName evidence="18">Cytochrome P450</fullName>
    </recommendedName>
</protein>
<keyword evidence="7" id="KW-0256">Endoplasmic reticulum</keyword>
<dbReference type="InterPro" id="IPR050476">
    <property type="entry name" value="Insect_CytP450_Detox"/>
</dbReference>
<proteinExistence type="inferred from homology"/>
<keyword evidence="11 14" id="KW-0503">Monooxygenase</keyword>
<evidence type="ECO:0000256" key="15">
    <source>
        <dbReference type="SAM" id="Phobius"/>
    </source>
</evidence>
<evidence type="ECO:0000256" key="3">
    <source>
        <dbReference type="ARBA" id="ARBA00004406"/>
    </source>
</evidence>
<dbReference type="Gene3D" id="1.10.630.10">
    <property type="entry name" value="Cytochrome P450"/>
    <property type="match status" value="1"/>
</dbReference>
<name>A0AAW1U2K0_9CUCU</name>
<keyword evidence="15" id="KW-1133">Transmembrane helix</keyword>
<evidence type="ECO:0008006" key="18">
    <source>
        <dbReference type="Google" id="ProtNLM"/>
    </source>
</evidence>
<dbReference type="GO" id="GO:0005789">
    <property type="term" value="C:endoplasmic reticulum membrane"/>
    <property type="evidence" value="ECO:0007669"/>
    <property type="project" value="UniProtKB-SubCell"/>
</dbReference>
<dbReference type="InterPro" id="IPR036396">
    <property type="entry name" value="Cyt_P450_sf"/>
</dbReference>
<dbReference type="GO" id="GO:0020037">
    <property type="term" value="F:heme binding"/>
    <property type="evidence" value="ECO:0007669"/>
    <property type="project" value="InterPro"/>
</dbReference>
<comment type="similarity">
    <text evidence="4 14">Belongs to the cytochrome P450 family.</text>
</comment>
<keyword evidence="12 15" id="KW-0472">Membrane</keyword>
<evidence type="ECO:0000256" key="13">
    <source>
        <dbReference type="PIRSR" id="PIRSR602402-1"/>
    </source>
</evidence>
<dbReference type="CDD" id="cd11056">
    <property type="entry name" value="CYP6-like"/>
    <property type="match status" value="1"/>
</dbReference>
<evidence type="ECO:0000256" key="4">
    <source>
        <dbReference type="ARBA" id="ARBA00010617"/>
    </source>
</evidence>
<comment type="caution">
    <text evidence="16">The sequence shown here is derived from an EMBL/GenBank/DDBJ whole genome shotgun (WGS) entry which is preliminary data.</text>
</comment>
<organism evidence="16 17">
    <name type="scientific">Henosepilachna vigintioctopunctata</name>
    <dbReference type="NCBI Taxonomy" id="420089"/>
    <lineage>
        <taxon>Eukaryota</taxon>
        <taxon>Metazoa</taxon>
        <taxon>Ecdysozoa</taxon>
        <taxon>Arthropoda</taxon>
        <taxon>Hexapoda</taxon>
        <taxon>Insecta</taxon>
        <taxon>Pterygota</taxon>
        <taxon>Neoptera</taxon>
        <taxon>Endopterygota</taxon>
        <taxon>Coleoptera</taxon>
        <taxon>Polyphaga</taxon>
        <taxon>Cucujiformia</taxon>
        <taxon>Coccinelloidea</taxon>
        <taxon>Coccinellidae</taxon>
        <taxon>Epilachninae</taxon>
        <taxon>Epilachnini</taxon>
        <taxon>Henosepilachna</taxon>
    </lineage>
</organism>
<dbReference type="AlphaFoldDB" id="A0AAW1U2K0"/>
<comment type="cofactor">
    <cofactor evidence="1 13">
        <name>heme</name>
        <dbReference type="ChEBI" id="CHEBI:30413"/>
    </cofactor>
</comment>
<gene>
    <name evidence="16" type="ORF">WA026_005668</name>
</gene>
<feature type="transmembrane region" description="Helical" evidence="15">
    <location>
        <begin position="6"/>
        <end position="22"/>
    </location>
</feature>
<dbReference type="PRINTS" id="PR00464">
    <property type="entry name" value="EP450II"/>
</dbReference>
<reference evidence="16 17" key="1">
    <citation type="submission" date="2023-03" db="EMBL/GenBank/DDBJ databases">
        <title>Genome insight into feeding habits of ladybird beetles.</title>
        <authorList>
            <person name="Li H.-S."/>
            <person name="Huang Y.-H."/>
            <person name="Pang H."/>
        </authorList>
    </citation>
    <scope>NUCLEOTIDE SEQUENCE [LARGE SCALE GENOMIC DNA]</scope>
    <source>
        <strain evidence="16">SYSU_2023b</strain>
        <tissue evidence="16">Whole body</tissue>
    </source>
</reference>
<evidence type="ECO:0000256" key="7">
    <source>
        <dbReference type="ARBA" id="ARBA00022824"/>
    </source>
</evidence>
<dbReference type="GO" id="GO:0005506">
    <property type="term" value="F:iron ion binding"/>
    <property type="evidence" value="ECO:0007669"/>
    <property type="project" value="InterPro"/>
</dbReference>
<dbReference type="Proteomes" id="UP001431783">
    <property type="component" value="Unassembled WGS sequence"/>
</dbReference>
<evidence type="ECO:0000256" key="11">
    <source>
        <dbReference type="ARBA" id="ARBA00023033"/>
    </source>
</evidence>
<evidence type="ECO:0000313" key="17">
    <source>
        <dbReference type="Proteomes" id="UP001431783"/>
    </source>
</evidence>
<dbReference type="FunFam" id="1.10.630.10:FF:000042">
    <property type="entry name" value="Cytochrome P450"/>
    <property type="match status" value="1"/>
</dbReference>
<evidence type="ECO:0000313" key="16">
    <source>
        <dbReference type="EMBL" id="KAK9874852.1"/>
    </source>
</evidence>
<dbReference type="EMBL" id="JARQZJ010000032">
    <property type="protein sequence ID" value="KAK9874852.1"/>
    <property type="molecule type" value="Genomic_DNA"/>
</dbReference>
<keyword evidence="5 13" id="KW-0349">Heme</keyword>
<dbReference type="GO" id="GO:0016712">
    <property type="term" value="F:oxidoreductase activity, acting on paired donors, with incorporation or reduction of molecular oxygen, reduced flavin or flavoprotein as one donor, and incorporation of one atom of oxygen"/>
    <property type="evidence" value="ECO:0007669"/>
    <property type="project" value="InterPro"/>
</dbReference>
<dbReference type="InterPro" id="IPR001128">
    <property type="entry name" value="Cyt_P450"/>
</dbReference>
<dbReference type="PROSITE" id="PS00086">
    <property type="entry name" value="CYTOCHROME_P450"/>
    <property type="match status" value="1"/>
</dbReference>
<keyword evidence="8" id="KW-0492">Microsome</keyword>
<sequence length="512" mass="59717">MEVSNTVLVLSISCLLAFWIWLRNKRNFWKQLGVETPPYSLILGHLRSPFFHGGSVAERVQRIYQYVKSRSLKYVGLYVLFEPWFVVIDLDLIKSIMQSDFQHFTDRAAKEVEGEPLTAHLLSLKGERWKQMRRTLTPAFTSGKMKMMFETLMDCTHGLKKVMDKELESPEVDIKDILGRFTTDIIGTCAFGIECNSLENPDNEFREKGRKAFQVPNKASSSIFRLFLDKSPKLIKFLNIKLVPQDINDFFMSVVKNTIEYREKNNVSRKDLLQLLIDMKNKKDDKAELNMGDSKERENFSISEDDIVAQMFVFFEAGFETSSTTMTFCLYELSKNKSIQNKLRNEIRHVLTKYGDKLTYDAMMNMPYLDKVISETLRKYPPGTVLLRTCTKRYKLPGTEIILNEGVKVFIPIYGIHWDPDIYEDPEKFDPERFSDENKKLRHDFSFLAFGEGPRMCIGMRFGLMQAKVGLITLLQNYEFDVSKKTKEPLEWDPKFLLLSNLGDIWLKHKRI</sequence>
<feature type="binding site" description="axial binding residue" evidence="13">
    <location>
        <position position="457"/>
    </location>
    <ligand>
        <name>heme</name>
        <dbReference type="ChEBI" id="CHEBI:30413"/>
    </ligand>
    <ligandPart>
        <name>Fe</name>
        <dbReference type="ChEBI" id="CHEBI:18248"/>
    </ligandPart>
</feature>
<evidence type="ECO:0000256" key="2">
    <source>
        <dbReference type="ARBA" id="ARBA00004174"/>
    </source>
</evidence>
<dbReference type="InterPro" id="IPR002402">
    <property type="entry name" value="Cyt_P450_E_grp-II"/>
</dbReference>
<evidence type="ECO:0000256" key="12">
    <source>
        <dbReference type="ARBA" id="ARBA00023136"/>
    </source>
</evidence>
<dbReference type="InterPro" id="IPR008072">
    <property type="entry name" value="Cyt_P450_E_CYP3A"/>
</dbReference>
<dbReference type="PANTHER" id="PTHR24292">
    <property type="entry name" value="CYTOCHROME P450"/>
    <property type="match status" value="1"/>
</dbReference>
<evidence type="ECO:0000256" key="9">
    <source>
        <dbReference type="ARBA" id="ARBA00023002"/>
    </source>
</evidence>
<dbReference type="SUPFAM" id="SSF48264">
    <property type="entry name" value="Cytochrome P450"/>
    <property type="match status" value="1"/>
</dbReference>
<keyword evidence="17" id="KW-1185">Reference proteome</keyword>
<dbReference type="InterPro" id="IPR017972">
    <property type="entry name" value="Cyt_P450_CS"/>
</dbReference>
<accession>A0AAW1U2K0</accession>
<keyword evidence="10 13" id="KW-0408">Iron</keyword>
<comment type="subcellular location">
    <subcellularLocation>
        <location evidence="3">Endoplasmic reticulum membrane</location>
        <topology evidence="3">Peripheral membrane protein</topology>
    </subcellularLocation>
    <subcellularLocation>
        <location evidence="2">Microsome membrane</location>
        <topology evidence="2">Peripheral membrane protein</topology>
    </subcellularLocation>
</comment>
<evidence type="ECO:0000256" key="14">
    <source>
        <dbReference type="RuleBase" id="RU000461"/>
    </source>
</evidence>
<dbReference type="PANTHER" id="PTHR24292:SF100">
    <property type="entry name" value="CYTOCHROME P450 6A16, ISOFORM B-RELATED"/>
    <property type="match status" value="1"/>
</dbReference>
<dbReference type="PRINTS" id="PR01689">
    <property type="entry name" value="EP450IICYP3A"/>
</dbReference>
<evidence type="ECO:0000256" key="8">
    <source>
        <dbReference type="ARBA" id="ARBA00022848"/>
    </source>
</evidence>
<keyword evidence="6 13" id="KW-0479">Metal-binding</keyword>
<dbReference type="PRINTS" id="PR00385">
    <property type="entry name" value="P450"/>
</dbReference>
<keyword evidence="15" id="KW-0812">Transmembrane</keyword>